<name>A0A2N7WCV3_9BURK</name>
<sequence>MAFARAAWRFYAKRWVKAMAFMMFCPICLDMGDGPSTSVNEWGGICQKHSDNMSPNYVTAHVQ</sequence>
<gene>
    <name evidence="1" type="ORF">C0Z19_05655</name>
</gene>
<accession>A0A2N7WCV3</accession>
<dbReference type="AlphaFoldDB" id="A0A2N7WCV3"/>
<reference evidence="1 2" key="1">
    <citation type="submission" date="2018-01" db="EMBL/GenBank/DDBJ databases">
        <title>Whole genome analyses suggest that Burkholderia sensu lato contains two further novel genera in the rhizoxinica-symbiotica group Mycetohabitans gen. nov., and Trinickia gen. nov.: implications for the evolution of diazotrophy and nodulation in the Burkholderiaceae.</title>
        <authorList>
            <person name="Estrada-de los Santos P."/>
            <person name="Palmer M."/>
            <person name="Chavez-Ramirez B."/>
            <person name="Beukes C."/>
            <person name="Steenkamp E.T."/>
            <person name="Hirsch A.M."/>
            <person name="Manyaka P."/>
            <person name="Maluk M."/>
            <person name="Lafos M."/>
            <person name="Crook M."/>
            <person name="Gross E."/>
            <person name="Simon M.F."/>
            <person name="Bueno dos Reis Junior F."/>
            <person name="Poole P.S."/>
            <person name="Venter S.N."/>
            <person name="James E.K."/>
        </authorList>
    </citation>
    <scope>NUCLEOTIDE SEQUENCE [LARGE SCALE GENOMIC DNA]</scope>
    <source>
        <strain evidence="1 2">GP25-8</strain>
    </source>
</reference>
<protein>
    <submittedName>
        <fullName evidence="1">Uncharacterized protein</fullName>
    </submittedName>
</protein>
<comment type="caution">
    <text evidence="1">The sequence shown here is derived from an EMBL/GenBank/DDBJ whole genome shotgun (WGS) entry which is preliminary data.</text>
</comment>
<dbReference type="Proteomes" id="UP000235347">
    <property type="component" value="Unassembled WGS sequence"/>
</dbReference>
<proteinExistence type="predicted"/>
<evidence type="ECO:0000313" key="2">
    <source>
        <dbReference type="Proteomes" id="UP000235347"/>
    </source>
</evidence>
<keyword evidence="2" id="KW-1185">Reference proteome</keyword>
<evidence type="ECO:0000313" key="1">
    <source>
        <dbReference type="EMBL" id="PMS27223.1"/>
    </source>
</evidence>
<organism evidence="1 2">
    <name type="scientific">Trinickia soli</name>
    <dbReference type="NCBI Taxonomy" id="380675"/>
    <lineage>
        <taxon>Bacteria</taxon>
        <taxon>Pseudomonadati</taxon>
        <taxon>Pseudomonadota</taxon>
        <taxon>Betaproteobacteria</taxon>
        <taxon>Burkholderiales</taxon>
        <taxon>Burkholderiaceae</taxon>
        <taxon>Trinickia</taxon>
    </lineage>
</organism>
<dbReference type="EMBL" id="PNYB01000003">
    <property type="protein sequence ID" value="PMS27223.1"/>
    <property type="molecule type" value="Genomic_DNA"/>
</dbReference>